<reference evidence="3" key="2">
    <citation type="journal article" date="2017" name="Nat. Plants">
        <title>The Aegilops tauschii genome reveals multiple impacts of transposons.</title>
        <authorList>
            <person name="Zhao G."/>
            <person name="Zou C."/>
            <person name="Li K."/>
            <person name="Wang K."/>
            <person name="Li T."/>
            <person name="Gao L."/>
            <person name="Zhang X."/>
            <person name="Wang H."/>
            <person name="Yang Z."/>
            <person name="Liu X."/>
            <person name="Jiang W."/>
            <person name="Mao L."/>
            <person name="Kong X."/>
            <person name="Jiao Y."/>
            <person name="Jia J."/>
        </authorList>
    </citation>
    <scope>NUCLEOTIDE SEQUENCE [LARGE SCALE GENOMIC DNA]</scope>
    <source>
        <strain evidence="3">cv. AL8/78</strain>
    </source>
</reference>
<accession>A0A453SQK9</accession>
<keyword evidence="3" id="KW-1185">Reference proteome</keyword>
<reference evidence="2" key="3">
    <citation type="journal article" date="2017" name="Nature">
        <title>Genome sequence of the progenitor of the wheat D genome Aegilops tauschii.</title>
        <authorList>
            <person name="Luo M.C."/>
            <person name="Gu Y.Q."/>
            <person name="Puiu D."/>
            <person name="Wang H."/>
            <person name="Twardziok S.O."/>
            <person name="Deal K.R."/>
            <person name="Huo N."/>
            <person name="Zhu T."/>
            <person name="Wang L."/>
            <person name="Wang Y."/>
            <person name="McGuire P.E."/>
            <person name="Liu S."/>
            <person name="Long H."/>
            <person name="Ramasamy R.K."/>
            <person name="Rodriguez J.C."/>
            <person name="Van S.L."/>
            <person name="Yuan L."/>
            <person name="Wang Z."/>
            <person name="Xia Z."/>
            <person name="Xiao L."/>
            <person name="Anderson O.D."/>
            <person name="Ouyang S."/>
            <person name="Liang Y."/>
            <person name="Zimin A.V."/>
            <person name="Pertea G."/>
            <person name="Qi P."/>
            <person name="Bennetzen J.L."/>
            <person name="Dai X."/>
            <person name="Dawson M.W."/>
            <person name="Muller H.G."/>
            <person name="Kugler K."/>
            <person name="Rivarola-Duarte L."/>
            <person name="Spannagl M."/>
            <person name="Mayer K.F.X."/>
            <person name="Lu F.H."/>
            <person name="Bevan M.W."/>
            <person name="Leroy P."/>
            <person name="Li P."/>
            <person name="You F.M."/>
            <person name="Sun Q."/>
            <person name="Liu Z."/>
            <person name="Lyons E."/>
            <person name="Wicker T."/>
            <person name="Salzberg S.L."/>
            <person name="Devos K.M."/>
            <person name="Dvorak J."/>
        </authorList>
    </citation>
    <scope>NUCLEOTIDE SEQUENCE [LARGE SCALE GENOMIC DNA]</scope>
    <source>
        <strain evidence="2">cv. AL8/78</strain>
    </source>
</reference>
<dbReference type="EnsemblPlants" id="AET7Gv21027900.5">
    <property type="protein sequence ID" value="AET7Gv21027900.5"/>
    <property type="gene ID" value="AET7Gv21027900"/>
</dbReference>
<feature type="compositionally biased region" description="Polar residues" evidence="1">
    <location>
        <begin position="87"/>
        <end position="103"/>
    </location>
</feature>
<dbReference type="AlphaFoldDB" id="A0A453SQK9"/>
<feature type="compositionally biased region" description="Basic and acidic residues" evidence="1">
    <location>
        <begin position="104"/>
        <end position="131"/>
    </location>
</feature>
<reference evidence="2" key="5">
    <citation type="journal article" date="2021" name="G3 (Bethesda)">
        <title>Aegilops tauschii genome assembly Aet v5.0 features greater sequence contiguity and improved annotation.</title>
        <authorList>
            <person name="Wang L."/>
            <person name="Zhu T."/>
            <person name="Rodriguez J.C."/>
            <person name="Deal K.R."/>
            <person name="Dubcovsky J."/>
            <person name="McGuire P.E."/>
            <person name="Lux T."/>
            <person name="Spannagl M."/>
            <person name="Mayer K.F.X."/>
            <person name="Baldrich P."/>
            <person name="Meyers B.C."/>
            <person name="Huo N."/>
            <person name="Gu Y.Q."/>
            <person name="Zhou H."/>
            <person name="Devos K.M."/>
            <person name="Bennetzen J.L."/>
            <person name="Unver T."/>
            <person name="Budak H."/>
            <person name="Gulick P.J."/>
            <person name="Galiba G."/>
            <person name="Kalapos B."/>
            <person name="Nelson D.R."/>
            <person name="Li P."/>
            <person name="You F.M."/>
            <person name="Luo M.C."/>
            <person name="Dvorak J."/>
        </authorList>
    </citation>
    <scope>NUCLEOTIDE SEQUENCE [LARGE SCALE GENOMIC DNA]</scope>
    <source>
        <strain evidence="2">cv. AL8/78</strain>
    </source>
</reference>
<organism evidence="2 3">
    <name type="scientific">Aegilops tauschii subsp. strangulata</name>
    <name type="common">Goatgrass</name>
    <dbReference type="NCBI Taxonomy" id="200361"/>
    <lineage>
        <taxon>Eukaryota</taxon>
        <taxon>Viridiplantae</taxon>
        <taxon>Streptophyta</taxon>
        <taxon>Embryophyta</taxon>
        <taxon>Tracheophyta</taxon>
        <taxon>Spermatophyta</taxon>
        <taxon>Magnoliopsida</taxon>
        <taxon>Liliopsida</taxon>
        <taxon>Poales</taxon>
        <taxon>Poaceae</taxon>
        <taxon>BOP clade</taxon>
        <taxon>Pooideae</taxon>
        <taxon>Triticodae</taxon>
        <taxon>Triticeae</taxon>
        <taxon>Triticinae</taxon>
        <taxon>Aegilops</taxon>
    </lineage>
</organism>
<dbReference type="Proteomes" id="UP000015105">
    <property type="component" value="Chromosome 7D"/>
</dbReference>
<reference evidence="3" key="1">
    <citation type="journal article" date="2014" name="Science">
        <title>Ancient hybridizations among the ancestral genomes of bread wheat.</title>
        <authorList>
            <consortium name="International Wheat Genome Sequencing Consortium,"/>
            <person name="Marcussen T."/>
            <person name="Sandve S.R."/>
            <person name="Heier L."/>
            <person name="Spannagl M."/>
            <person name="Pfeifer M."/>
            <person name="Jakobsen K.S."/>
            <person name="Wulff B.B."/>
            <person name="Steuernagel B."/>
            <person name="Mayer K.F."/>
            <person name="Olsen O.A."/>
        </authorList>
    </citation>
    <scope>NUCLEOTIDE SEQUENCE [LARGE SCALE GENOMIC DNA]</scope>
    <source>
        <strain evidence="3">cv. AL8/78</strain>
    </source>
</reference>
<dbReference type="Gramene" id="AET7Gv21027900.5">
    <property type="protein sequence ID" value="AET7Gv21027900.5"/>
    <property type="gene ID" value="AET7Gv21027900"/>
</dbReference>
<feature type="region of interest" description="Disordered" evidence="1">
    <location>
        <begin position="54"/>
        <end position="131"/>
    </location>
</feature>
<sequence>IKHHIQGNINNNLKKHHMQHHHNPSPCQIMDIPSIVVRRCPCIPPSKAAALASRIPRPTVPLPDTKATNHRGTGPKGTSFHIPGNPYPTSMTGTRGRPTTSENPRPDPSDLDENKHRRHPGREDTFFPHPHELWALVVQP</sequence>
<evidence type="ECO:0000256" key="1">
    <source>
        <dbReference type="SAM" id="MobiDB-lite"/>
    </source>
</evidence>
<proteinExistence type="predicted"/>
<name>A0A453SQK9_AEGTS</name>
<protein>
    <submittedName>
        <fullName evidence="2">Uncharacterized protein</fullName>
    </submittedName>
</protein>
<reference evidence="2" key="4">
    <citation type="submission" date="2019-03" db="UniProtKB">
        <authorList>
            <consortium name="EnsemblPlants"/>
        </authorList>
    </citation>
    <scope>IDENTIFICATION</scope>
</reference>
<evidence type="ECO:0000313" key="3">
    <source>
        <dbReference type="Proteomes" id="UP000015105"/>
    </source>
</evidence>
<evidence type="ECO:0000313" key="2">
    <source>
        <dbReference type="EnsemblPlants" id="AET7Gv21027900.5"/>
    </source>
</evidence>